<dbReference type="Gene3D" id="3.40.140.10">
    <property type="entry name" value="Cytidine Deaminase, domain 2"/>
    <property type="match status" value="1"/>
</dbReference>
<dbReference type="InterPro" id="IPR002125">
    <property type="entry name" value="CMP_dCMP_dom"/>
</dbReference>
<dbReference type="PROSITE" id="PS51747">
    <property type="entry name" value="CYT_DCMP_DEAMINASES_2"/>
    <property type="match status" value="1"/>
</dbReference>
<proteinExistence type="predicted"/>
<keyword evidence="3" id="KW-1185">Reference proteome</keyword>
<evidence type="ECO:0000313" key="2">
    <source>
        <dbReference type="EMBL" id="GAA2229618.1"/>
    </source>
</evidence>
<dbReference type="Pfam" id="PF00383">
    <property type="entry name" value="dCMP_cyt_deam_1"/>
    <property type="match status" value="1"/>
</dbReference>
<dbReference type="CDD" id="cd01285">
    <property type="entry name" value="nucleoside_deaminase"/>
    <property type="match status" value="1"/>
</dbReference>
<evidence type="ECO:0000259" key="1">
    <source>
        <dbReference type="PROSITE" id="PS51747"/>
    </source>
</evidence>
<evidence type="ECO:0000313" key="3">
    <source>
        <dbReference type="Proteomes" id="UP001500929"/>
    </source>
</evidence>
<reference evidence="2 3" key="1">
    <citation type="journal article" date="2019" name="Int. J. Syst. Evol. Microbiol.">
        <title>The Global Catalogue of Microorganisms (GCM) 10K type strain sequencing project: providing services to taxonomists for standard genome sequencing and annotation.</title>
        <authorList>
            <consortium name="The Broad Institute Genomics Platform"/>
            <consortium name="The Broad Institute Genome Sequencing Center for Infectious Disease"/>
            <person name="Wu L."/>
            <person name="Ma J."/>
        </authorList>
    </citation>
    <scope>NUCLEOTIDE SEQUENCE [LARGE SCALE GENOMIC DNA]</scope>
    <source>
        <strain evidence="2 3">JCM 16117</strain>
    </source>
</reference>
<dbReference type="PANTHER" id="PTHR11079:SF161">
    <property type="entry name" value="CMP_DCMP-TYPE DEAMINASE DOMAIN-CONTAINING PROTEIN"/>
    <property type="match status" value="1"/>
</dbReference>
<comment type="caution">
    <text evidence="2">The sequence shown here is derived from an EMBL/GenBank/DDBJ whole genome shotgun (WGS) entry which is preliminary data.</text>
</comment>
<sequence>MTPITPAGVAALQSAVSAAEGARARGDAPFGAVVVLDGVVVSLESNAVVSSGDPTAHAEVCAIREACRSLGRTSLAGAVLYSSCEPCLMCAAAAVWAGIDSVVYAAPIEAVTLFPIADLFPAGSLDWERLPLARTLVPVPGALSLVR</sequence>
<feature type="domain" description="CMP/dCMP-type deaminase" evidence="1">
    <location>
        <begin position="6"/>
        <end position="127"/>
    </location>
</feature>
<dbReference type="EMBL" id="BAAAQY010000003">
    <property type="protein sequence ID" value="GAA2229618.1"/>
    <property type="molecule type" value="Genomic_DNA"/>
</dbReference>
<organism evidence="2 3">
    <name type="scientific">Herbiconiux moechotypicola</name>
    <dbReference type="NCBI Taxonomy" id="637393"/>
    <lineage>
        <taxon>Bacteria</taxon>
        <taxon>Bacillati</taxon>
        <taxon>Actinomycetota</taxon>
        <taxon>Actinomycetes</taxon>
        <taxon>Micrococcales</taxon>
        <taxon>Microbacteriaceae</taxon>
        <taxon>Herbiconiux</taxon>
    </lineage>
</organism>
<accession>A0ABN3DF97</accession>
<dbReference type="PANTHER" id="PTHR11079">
    <property type="entry name" value="CYTOSINE DEAMINASE FAMILY MEMBER"/>
    <property type="match status" value="1"/>
</dbReference>
<gene>
    <name evidence="2" type="ORF">GCM10009851_12810</name>
</gene>
<dbReference type="Proteomes" id="UP001500929">
    <property type="component" value="Unassembled WGS sequence"/>
</dbReference>
<protein>
    <recommendedName>
        <fullName evidence="1">CMP/dCMP-type deaminase domain-containing protein</fullName>
    </recommendedName>
</protein>
<dbReference type="SUPFAM" id="SSF53927">
    <property type="entry name" value="Cytidine deaminase-like"/>
    <property type="match status" value="1"/>
</dbReference>
<dbReference type="InterPro" id="IPR016193">
    <property type="entry name" value="Cytidine_deaminase-like"/>
</dbReference>
<dbReference type="RefSeq" id="WP_259478785.1">
    <property type="nucleotide sequence ID" value="NZ_BAAAQY010000003.1"/>
</dbReference>
<name>A0ABN3DF97_9MICO</name>